<dbReference type="AlphaFoldDB" id="A0AAD6MEY3"/>
<comment type="caution">
    <text evidence="2">The sequence shown here is derived from an EMBL/GenBank/DDBJ whole genome shotgun (WGS) entry which is preliminary data.</text>
</comment>
<dbReference type="EMBL" id="JAQIZT010000010">
    <property type="protein sequence ID" value="KAJ6983879.1"/>
    <property type="molecule type" value="Genomic_DNA"/>
</dbReference>
<name>A0AAD6MEY3_9ROSI</name>
<evidence type="ECO:0000313" key="2">
    <source>
        <dbReference type="EMBL" id="KAJ6983879.1"/>
    </source>
</evidence>
<protein>
    <submittedName>
        <fullName evidence="2">Uncharacterized protein</fullName>
    </submittedName>
</protein>
<keyword evidence="3" id="KW-1185">Reference proteome</keyword>
<evidence type="ECO:0000313" key="3">
    <source>
        <dbReference type="Proteomes" id="UP001164929"/>
    </source>
</evidence>
<accession>A0AAD6MEY3</accession>
<organism evidence="2 3">
    <name type="scientific">Populus alba x Populus x berolinensis</name>
    <dbReference type="NCBI Taxonomy" id="444605"/>
    <lineage>
        <taxon>Eukaryota</taxon>
        <taxon>Viridiplantae</taxon>
        <taxon>Streptophyta</taxon>
        <taxon>Embryophyta</taxon>
        <taxon>Tracheophyta</taxon>
        <taxon>Spermatophyta</taxon>
        <taxon>Magnoliopsida</taxon>
        <taxon>eudicotyledons</taxon>
        <taxon>Gunneridae</taxon>
        <taxon>Pentapetalae</taxon>
        <taxon>rosids</taxon>
        <taxon>fabids</taxon>
        <taxon>Malpighiales</taxon>
        <taxon>Salicaceae</taxon>
        <taxon>Saliceae</taxon>
        <taxon>Populus</taxon>
    </lineage>
</organism>
<feature type="region of interest" description="Disordered" evidence="1">
    <location>
        <begin position="1"/>
        <end position="31"/>
    </location>
</feature>
<proteinExistence type="predicted"/>
<gene>
    <name evidence="2" type="ORF">NC653_026638</name>
</gene>
<evidence type="ECO:0000256" key="1">
    <source>
        <dbReference type="SAM" id="MobiDB-lite"/>
    </source>
</evidence>
<dbReference type="Proteomes" id="UP001164929">
    <property type="component" value="Chromosome 10"/>
</dbReference>
<sequence length="148" mass="15502">MQEKTIDVLSPQLPSSPPSLKSRERQDFASSKTQEKCAIYRTYAPSPFAGPVLNSGVGSVISWILGSSASTYIICNGGVARAESTVSKMALPSRTMDWELSAGSFEAATSHQSKALGPSLTTPGVALTISQTPTTLKTCDGNKMVSTG</sequence>
<reference evidence="2" key="1">
    <citation type="journal article" date="2023" name="Mol. Ecol. Resour.">
        <title>Chromosome-level genome assembly of a triploid poplar Populus alba 'Berolinensis'.</title>
        <authorList>
            <person name="Chen S."/>
            <person name="Yu Y."/>
            <person name="Wang X."/>
            <person name="Wang S."/>
            <person name="Zhang T."/>
            <person name="Zhou Y."/>
            <person name="He R."/>
            <person name="Meng N."/>
            <person name="Wang Y."/>
            <person name="Liu W."/>
            <person name="Liu Z."/>
            <person name="Liu J."/>
            <person name="Guo Q."/>
            <person name="Huang H."/>
            <person name="Sederoff R.R."/>
            <person name="Wang G."/>
            <person name="Qu G."/>
            <person name="Chen S."/>
        </authorList>
    </citation>
    <scope>NUCLEOTIDE SEQUENCE</scope>
    <source>
        <strain evidence="2">SC-2020</strain>
    </source>
</reference>